<evidence type="ECO:0000313" key="7">
    <source>
        <dbReference type="Proteomes" id="UP000318943"/>
    </source>
</evidence>
<evidence type="ECO:0000313" key="6">
    <source>
        <dbReference type="EMBL" id="TSP13957.1"/>
    </source>
</evidence>
<dbReference type="PROSITE" id="PS51935">
    <property type="entry name" value="NLPC_P60"/>
    <property type="match status" value="1"/>
</dbReference>
<evidence type="ECO:0000256" key="4">
    <source>
        <dbReference type="ARBA" id="ARBA00022807"/>
    </source>
</evidence>
<keyword evidence="2" id="KW-0645">Protease</keyword>
<organism evidence="6 7">
    <name type="scientific">Cupriavidus campinensis</name>
    <dbReference type="NCBI Taxonomy" id="151783"/>
    <lineage>
        <taxon>Bacteria</taxon>
        <taxon>Pseudomonadati</taxon>
        <taxon>Pseudomonadota</taxon>
        <taxon>Betaproteobacteria</taxon>
        <taxon>Burkholderiales</taxon>
        <taxon>Burkholderiaceae</taxon>
        <taxon>Cupriavidus</taxon>
    </lineage>
</organism>
<evidence type="ECO:0000256" key="1">
    <source>
        <dbReference type="ARBA" id="ARBA00007074"/>
    </source>
</evidence>
<protein>
    <submittedName>
        <fullName evidence="6">NlpC/P60 family protein</fullName>
    </submittedName>
</protein>
<comment type="caution">
    <text evidence="6">The sequence shown here is derived from an EMBL/GenBank/DDBJ whole genome shotgun (WGS) entry which is preliminary data.</text>
</comment>
<evidence type="ECO:0000256" key="2">
    <source>
        <dbReference type="ARBA" id="ARBA00022670"/>
    </source>
</evidence>
<evidence type="ECO:0000259" key="5">
    <source>
        <dbReference type="PROSITE" id="PS51935"/>
    </source>
</evidence>
<sequence length="179" mass="20555">MPVALQGSEHLRLHRRPGNLRLDAAGAERLRRAQQQPQLRRFPRHQRAGDRLVKLDYLDLIGLPWEWDGCGEPGGYDCYGLLQEIHRRLGVEIPNFRRPGDRAQIAAIMSTNMSPWRECEQGAGASVLIRLARTLHVGYMVDDIRMIHVWEQSGGVVVERVEPWQPKILGFYRYVGLPE</sequence>
<dbReference type="InterPro" id="IPR000064">
    <property type="entry name" value="NLP_P60_dom"/>
</dbReference>
<keyword evidence="4" id="KW-0788">Thiol protease</keyword>
<keyword evidence="7" id="KW-1185">Reference proteome</keyword>
<feature type="domain" description="NlpC/P60" evidence="5">
    <location>
        <begin position="46"/>
        <end position="175"/>
    </location>
</feature>
<dbReference type="SUPFAM" id="SSF54001">
    <property type="entry name" value="Cysteine proteinases"/>
    <property type="match status" value="1"/>
</dbReference>
<dbReference type="Pfam" id="PF00877">
    <property type="entry name" value="NLPC_P60"/>
    <property type="match status" value="1"/>
</dbReference>
<keyword evidence="3" id="KW-0378">Hydrolase</keyword>
<evidence type="ECO:0000256" key="3">
    <source>
        <dbReference type="ARBA" id="ARBA00022801"/>
    </source>
</evidence>
<gene>
    <name evidence="6" type="ORF">FGG12_05660</name>
</gene>
<dbReference type="InterPro" id="IPR038765">
    <property type="entry name" value="Papain-like_cys_pep_sf"/>
</dbReference>
<name>A0ABY3ESN7_9BURK</name>
<accession>A0ABY3ESN7</accession>
<dbReference type="Proteomes" id="UP000318943">
    <property type="component" value="Unassembled WGS sequence"/>
</dbReference>
<dbReference type="EMBL" id="VCIZ01000002">
    <property type="protein sequence ID" value="TSP13957.1"/>
    <property type="molecule type" value="Genomic_DNA"/>
</dbReference>
<proteinExistence type="inferred from homology"/>
<comment type="similarity">
    <text evidence="1">Belongs to the peptidase C40 family.</text>
</comment>
<dbReference type="Gene3D" id="3.90.1720.10">
    <property type="entry name" value="endopeptidase domain like (from Nostoc punctiforme)"/>
    <property type="match status" value="1"/>
</dbReference>
<reference evidence="6 7" key="1">
    <citation type="submission" date="2019-05" db="EMBL/GenBank/DDBJ databases">
        <title>Whole genome sequence analysis of Cupriavidus campinensis S14E4C strain.</title>
        <authorList>
            <person name="Abbaszade G."/>
            <person name="Szabo A."/>
            <person name="Toumi M."/>
            <person name="Toth E."/>
        </authorList>
    </citation>
    <scope>NUCLEOTIDE SEQUENCE [LARGE SCALE GENOMIC DNA]</scope>
    <source>
        <strain evidence="6 7">S14E4C</strain>
    </source>
</reference>